<evidence type="ECO:0000256" key="1">
    <source>
        <dbReference type="SAM" id="SignalP"/>
    </source>
</evidence>
<dbReference type="OrthoDB" id="6388938at2"/>
<comment type="caution">
    <text evidence="2">The sequence shown here is derived from an EMBL/GenBank/DDBJ whole genome shotgun (WGS) entry which is preliminary data.</text>
</comment>
<dbReference type="RefSeq" id="WP_068375487.1">
    <property type="nucleotide sequence ID" value="NZ_LSNE01000005.1"/>
</dbReference>
<dbReference type="AlphaFoldDB" id="A0A136A0M2"/>
<gene>
    <name evidence="2" type="ORF">AX660_11220</name>
</gene>
<keyword evidence="3" id="KW-1185">Reference proteome</keyword>
<protein>
    <submittedName>
        <fullName evidence="2">Uncharacterized protein</fullName>
    </submittedName>
</protein>
<evidence type="ECO:0000313" key="2">
    <source>
        <dbReference type="EMBL" id="KXI28775.1"/>
    </source>
</evidence>
<organism evidence="2 3">
    <name type="scientific">Paraglaciecola hydrolytica</name>
    <dbReference type="NCBI Taxonomy" id="1799789"/>
    <lineage>
        <taxon>Bacteria</taxon>
        <taxon>Pseudomonadati</taxon>
        <taxon>Pseudomonadota</taxon>
        <taxon>Gammaproteobacteria</taxon>
        <taxon>Alteromonadales</taxon>
        <taxon>Alteromonadaceae</taxon>
        <taxon>Paraglaciecola</taxon>
    </lineage>
</organism>
<dbReference type="EMBL" id="LSNE01000005">
    <property type="protein sequence ID" value="KXI28775.1"/>
    <property type="molecule type" value="Genomic_DNA"/>
</dbReference>
<proteinExistence type="predicted"/>
<accession>A0A136A0M2</accession>
<sequence>MKNIFKKLSIFKLAVLSAYVFGQVASAATASQLDDAVITQNSESHIVAEIKAGFADLLADLGFPEVKLQAKKQLLHSTNEQQATELVSAATAQLPEYKFKVVIAD</sequence>
<evidence type="ECO:0000313" key="3">
    <source>
        <dbReference type="Proteomes" id="UP000070299"/>
    </source>
</evidence>
<feature type="signal peptide" evidence="1">
    <location>
        <begin position="1"/>
        <end position="27"/>
    </location>
</feature>
<name>A0A136A0M2_9ALTE</name>
<feature type="chain" id="PRO_5007469268" evidence="1">
    <location>
        <begin position="28"/>
        <end position="105"/>
    </location>
</feature>
<dbReference type="Proteomes" id="UP000070299">
    <property type="component" value="Unassembled WGS sequence"/>
</dbReference>
<reference evidence="3" key="1">
    <citation type="submission" date="2016-02" db="EMBL/GenBank/DDBJ databases">
        <authorList>
            <person name="Schultz-Johansen M."/>
            <person name="Glaring M.A."/>
            <person name="Bech P.K."/>
            <person name="Stougaard P."/>
        </authorList>
    </citation>
    <scope>NUCLEOTIDE SEQUENCE [LARGE SCALE GENOMIC DNA]</scope>
    <source>
        <strain evidence="3">S66</strain>
    </source>
</reference>
<keyword evidence="1" id="KW-0732">Signal</keyword>